<dbReference type="PANTHER" id="PTHR31111">
    <property type="entry name" value="BNAA05G37150D PROTEIN-RELATED"/>
    <property type="match status" value="1"/>
</dbReference>
<dbReference type="PANTHER" id="PTHR31111:SF112">
    <property type="entry name" value="F-BOX DOMAIN-CONTAINING PROTEIN"/>
    <property type="match status" value="1"/>
</dbReference>
<dbReference type="InterPro" id="IPR017451">
    <property type="entry name" value="F-box-assoc_interact_dom"/>
</dbReference>
<dbReference type="Proteomes" id="UP000030689">
    <property type="component" value="Unassembled WGS sequence"/>
</dbReference>
<dbReference type="Gramene" id="ESQ30807">
    <property type="protein sequence ID" value="ESQ30807"/>
    <property type="gene ID" value="EUTSA_v10011960mg"/>
</dbReference>
<reference evidence="2 3" key="1">
    <citation type="journal article" date="2013" name="Front. Plant Sci.">
        <title>The Reference Genome of the Halophytic Plant Eutrema salsugineum.</title>
        <authorList>
            <person name="Yang R."/>
            <person name="Jarvis D.E."/>
            <person name="Chen H."/>
            <person name="Beilstein M.A."/>
            <person name="Grimwood J."/>
            <person name="Jenkins J."/>
            <person name="Shu S."/>
            <person name="Prochnik S."/>
            <person name="Xin M."/>
            <person name="Ma C."/>
            <person name="Schmutz J."/>
            <person name="Wing R.A."/>
            <person name="Mitchell-Olds T."/>
            <person name="Schumaker K.S."/>
            <person name="Wang X."/>
        </authorList>
    </citation>
    <scope>NUCLEOTIDE SEQUENCE [LARGE SCALE GENOMIC DNA]</scope>
</reference>
<evidence type="ECO:0000313" key="2">
    <source>
        <dbReference type="EMBL" id="ESQ30807.1"/>
    </source>
</evidence>
<name>V4KLJ8_EUTSA</name>
<organism evidence="2 3">
    <name type="scientific">Eutrema salsugineum</name>
    <name type="common">Saltwater cress</name>
    <name type="synonym">Sisymbrium salsugineum</name>
    <dbReference type="NCBI Taxonomy" id="72664"/>
    <lineage>
        <taxon>Eukaryota</taxon>
        <taxon>Viridiplantae</taxon>
        <taxon>Streptophyta</taxon>
        <taxon>Embryophyta</taxon>
        <taxon>Tracheophyta</taxon>
        <taxon>Spermatophyta</taxon>
        <taxon>Magnoliopsida</taxon>
        <taxon>eudicotyledons</taxon>
        <taxon>Gunneridae</taxon>
        <taxon>Pentapetalae</taxon>
        <taxon>rosids</taxon>
        <taxon>malvids</taxon>
        <taxon>Brassicales</taxon>
        <taxon>Brassicaceae</taxon>
        <taxon>Eutremeae</taxon>
        <taxon>Eutrema</taxon>
    </lineage>
</organism>
<evidence type="ECO:0000313" key="3">
    <source>
        <dbReference type="Proteomes" id="UP000030689"/>
    </source>
</evidence>
<accession>V4KLJ8</accession>
<keyword evidence="3" id="KW-1185">Reference proteome</keyword>
<evidence type="ECO:0000259" key="1">
    <source>
        <dbReference type="Pfam" id="PF08268"/>
    </source>
</evidence>
<protein>
    <recommendedName>
        <fullName evidence="1">F-box associated beta-propeller type 3 domain-containing protein</fullName>
    </recommendedName>
</protein>
<sequence>MEQQEKKKRKNYRRRRQSKSVSSFHIDLTSEILLRLPEKSVAKFRCMSLLLCCRKEDGFFVSSIPQYNRISNRSSYSSSHPIDRHHVKFPGKYSRLRPTASVQGLICFQESETLLIWNPSKRQFLTLPKPRKSWDDLTVLLGYDPINDKHKVVCLSDDKDCDVCRVLTLGSAQESWRTVRTNYNHHFYDSGRCIKGVIYYTLKAA</sequence>
<dbReference type="EMBL" id="KI517809">
    <property type="protein sequence ID" value="ESQ30807.1"/>
    <property type="molecule type" value="Genomic_DNA"/>
</dbReference>
<gene>
    <name evidence="2" type="ORF">EUTSA_v10011960mg</name>
</gene>
<dbReference type="AlphaFoldDB" id="V4KLJ8"/>
<proteinExistence type="predicted"/>
<dbReference type="KEGG" id="eus:EUTSA_v10011960mg"/>
<dbReference type="InterPro" id="IPR013187">
    <property type="entry name" value="F-box-assoc_dom_typ3"/>
</dbReference>
<feature type="domain" description="F-box associated beta-propeller type 3" evidence="1">
    <location>
        <begin position="49"/>
        <end position="201"/>
    </location>
</feature>
<dbReference type="Pfam" id="PF08268">
    <property type="entry name" value="FBA_3"/>
    <property type="match status" value="1"/>
</dbReference>
<dbReference type="NCBIfam" id="TIGR01640">
    <property type="entry name" value="F_box_assoc_1"/>
    <property type="match status" value="1"/>
</dbReference>